<proteinExistence type="predicted"/>
<comment type="caution">
    <text evidence="1">The sequence shown here is derived from an EMBL/GenBank/DDBJ whole genome shotgun (WGS) entry which is preliminary data.</text>
</comment>
<feature type="non-terminal residue" evidence="1">
    <location>
        <position position="1"/>
    </location>
</feature>
<reference evidence="1" key="1">
    <citation type="journal article" date="2014" name="Front. Microbiol.">
        <title>High frequency of phylogenetically diverse reductive dehalogenase-homologous genes in deep subseafloor sedimentary metagenomes.</title>
        <authorList>
            <person name="Kawai M."/>
            <person name="Futagami T."/>
            <person name="Toyoda A."/>
            <person name="Takaki Y."/>
            <person name="Nishi S."/>
            <person name="Hori S."/>
            <person name="Arai W."/>
            <person name="Tsubouchi T."/>
            <person name="Morono Y."/>
            <person name="Uchiyama I."/>
            <person name="Ito T."/>
            <person name="Fujiyama A."/>
            <person name="Inagaki F."/>
            <person name="Takami H."/>
        </authorList>
    </citation>
    <scope>NUCLEOTIDE SEQUENCE</scope>
    <source>
        <strain evidence="1">Expedition CK06-06</strain>
    </source>
</reference>
<gene>
    <name evidence="1" type="ORF">S12H4_36589</name>
</gene>
<accession>X1SHG5</accession>
<evidence type="ECO:0000313" key="1">
    <source>
        <dbReference type="EMBL" id="GAI92418.1"/>
    </source>
</evidence>
<sequence length="242" mass="26421">AEDIKVSLTWDNGLTNPTFIDGSTHTAHLLIENPTSTNMIYYVSLGSDAWTPSPYWFLIWDPIPTPHYPITINAGGSILWENDITMGITAAGGYGINNVKIHAMKGAYIPGTNDLEWEVIINQAVIGTISVISSDPSNIITLGESPFAFNYTGVRVGIPEGLTNIGPSGSDIVDVIWGNMVNNQYTDFYDPTNGRGDLKEFITNDFYVFVHHGAVGTVWNLITDGVPPDGVSEFRNLYAIYA</sequence>
<protein>
    <submittedName>
        <fullName evidence="1">Uncharacterized protein</fullName>
    </submittedName>
</protein>
<dbReference type="EMBL" id="BARW01021825">
    <property type="protein sequence ID" value="GAI92418.1"/>
    <property type="molecule type" value="Genomic_DNA"/>
</dbReference>
<dbReference type="AlphaFoldDB" id="X1SHG5"/>
<organism evidence="1">
    <name type="scientific">marine sediment metagenome</name>
    <dbReference type="NCBI Taxonomy" id="412755"/>
    <lineage>
        <taxon>unclassified sequences</taxon>
        <taxon>metagenomes</taxon>
        <taxon>ecological metagenomes</taxon>
    </lineage>
</organism>
<name>X1SHG5_9ZZZZ</name>